<evidence type="ECO:0000313" key="1">
    <source>
        <dbReference type="EMBL" id="CAA7258562.1"/>
    </source>
</evidence>
<keyword evidence="2" id="KW-1185">Reference proteome</keyword>
<name>A0A8S0WUB9_CYCAE</name>
<dbReference type="OrthoDB" id="3054393at2759"/>
<proteinExistence type="predicted"/>
<protein>
    <submittedName>
        <fullName evidence="1">Uncharacterized protein</fullName>
    </submittedName>
</protein>
<accession>A0A8S0WUB9</accession>
<evidence type="ECO:0000313" key="2">
    <source>
        <dbReference type="Proteomes" id="UP000467700"/>
    </source>
</evidence>
<comment type="caution">
    <text evidence="1">The sequence shown here is derived from an EMBL/GenBank/DDBJ whole genome shotgun (WGS) entry which is preliminary data.</text>
</comment>
<sequence>MSLEKVLKSMSALEPLPLDATPKTRKTFEKSLMNRHRLSGLIHMHTSGLLAASGIDVVNSQLDWTDPQIDNSGPTTAEARYDEIMEALDDPMFLPEEWLQPILKPMKGTFQQMEHQAFLHLVRGYFPAKSVEELGELFDGARGDDVNLLAFAASIALETNLDPTARLHAREAIMQSIDASDNSQSFVSSVIRSIQCLRFAAEWALLPSLPGGRLWKTQYRTDAFSKHNAEFVATDHTAQEFNKRFSAFTNRHERVITARNDLRRLFSVYGPAILMHPAWSPVASYNTSTTGRSTTFPGLLSLFLHGPPEFSQDYHEENDKAFKQLIKILLPT</sequence>
<dbReference type="EMBL" id="CACVBS010000002">
    <property type="protein sequence ID" value="CAA7258562.1"/>
    <property type="molecule type" value="Genomic_DNA"/>
</dbReference>
<gene>
    <name evidence="1" type="ORF">AAE3_LOCUS1044</name>
</gene>
<dbReference type="AlphaFoldDB" id="A0A8S0WUB9"/>
<organism evidence="1 2">
    <name type="scientific">Cyclocybe aegerita</name>
    <name type="common">Black poplar mushroom</name>
    <name type="synonym">Agrocybe aegerita</name>
    <dbReference type="NCBI Taxonomy" id="1973307"/>
    <lineage>
        <taxon>Eukaryota</taxon>
        <taxon>Fungi</taxon>
        <taxon>Dikarya</taxon>
        <taxon>Basidiomycota</taxon>
        <taxon>Agaricomycotina</taxon>
        <taxon>Agaricomycetes</taxon>
        <taxon>Agaricomycetidae</taxon>
        <taxon>Agaricales</taxon>
        <taxon>Agaricineae</taxon>
        <taxon>Bolbitiaceae</taxon>
        <taxon>Cyclocybe</taxon>
    </lineage>
</organism>
<reference evidence="1 2" key="1">
    <citation type="submission" date="2020-01" db="EMBL/GenBank/DDBJ databases">
        <authorList>
            <person name="Gupta K D."/>
        </authorList>
    </citation>
    <scope>NUCLEOTIDE SEQUENCE [LARGE SCALE GENOMIC DNA]</scope>
</reference>
<dbReference type="Proteomes" id="UP000467700">
    <property type="component" value="Unassembled WGS sequence"/>
</dbReference>